<reference evidence="1 2" key="1">
    <citation type="submission" date="2018-03" db="EMBL/GenBank/DDBJ databases">
        <title>Bacteriophage NCPPB3778 and a type I-E CRISPR drive the evolution of the US Biological Select Agent, Rathayibacter toxicus.</title>
        <authorList>
            <person name="Davis E.W.II."/>
            <person name="Tabima J.F."/>
            <person name="Weisberg A.J."/>
            <person name="Dantas Lopes L."/>
            <person name="Wiseman M.S."/>
            <person name="Wiseman M.S."/>
            <person name="Pupko T."/>
            <person name="Belcher M.S."/>
            <person name="Sechler A.J."/>
            <person name="Tancos M.A."/>
            <person name="Schroeder B.K."/>
            <person name="Murray T.D."/>
            <person name="Luster D.G."/>
            <person name="Schneider W.L."/>
            <person name="Rogers E."/>
            <person name="Andreote F.D."/>
            <person name="Grunwald N.J."/>
            <person name="Putnam M.L."/>
            <person name="Chang J.H."/>
        </authorList>
    </citation>
    <scope>NUCLEOTIDE SEQUENCE [LARGE SCALE GENOMIC DNA]</scope>
    <source>
        <strain evidence="1 2">DSM 15933</strain>
    </source>
</reference>
<accession>A0A2T4URD3</accession>
<dbReference type="Proteomes" id="UP000241085">
    <property type="component" value="Unassembled WGS sequence"/>
</dbReference>
<gene>
    <name evidence="1" type="ORF">C1I63_04020</name>
</gene>
<evidence type="ECO:0000313" key="1">
    <source>
        <dbReference type="EMBL" id="PTL72088.1"/>
    </source>
</evidence>
<protein>
    <submittedName>
        <fullName evidence="1">Uncharacterized protein</fullName>
    </submittedName>
</protein>
<comment type="caution">
    <text evidence="1">The sequence shown here is derived from an EMBL/GenBank/DDBJ whole genome shotgun (WGS) entry which is preliminary data.</text>
</comment>
<keyword evidence="2" id="KW-1185">Reference proteome</keyword>
<dbReference type="PROSITE" id="PS51257">
    <property type="entry name" value="PROKAR_LIPOPROTEIN"/>
    <property type="match status" value="1"/>
</dbReference>
<organism evidence="1 2">
    <name type="scientific">Rathayibacter caricis DSM 15933</name>
    <dbReference type="NCBI Taxonomy" id="1328867"/>
    <lineage>
        <taxon>Bacteria</taxon>
        <taxon>Bacillati</taxon>
        <taxon>Actinomycetota</taxon>
        <taxon>Actinomycetes</taxon>
        <taxon>Micrococcales</taxon>
        <taxon>Microbacteriaceae</taxon>
        <taxon>Rathayibacter</taxon>
    </lineage>
</organism>
<dbReference type="RefSeq" id="WP_107573862.1">
    <property type="nucleotide sequence ID" value="NZ_PZPL01000001.1"/>
</dbReference>
<dbReference type="EMBL" id="PZPL01000001">
    <property type="protein sequence ID" value="PTL72088.1"/>
    <property type="molecule type" value="Genomic_DNA"/>
</dbReference>
<evidence type="ECO:0000313" key="2">
    <source>
        <dbReference type="Proteomes" id="UP000241085"/>
    </source>
</evidence>
<proteinExistence type="predicted"/>
<name>A0A2T4URD3_9MICO</name>
<dbReference type="AlphaFoldDB" id="A0A2T4URD3"/>
<sequence>MKARIVVLGAVVAGMLAGCTGGPSSGAETGAGTSASASASASVAPLTRLDCDSLLPVERASEALGLPADRLEGSRDGAVRTSSELIRAAAEENGGLLTCSWFEQDGPASIVASAATDAGDAFAALPAGPALAAGDAASGACLEGSCTAQVLAGSTWVSLALIGAPATLDLAALASSTADSANGRLDDVIAGTAPVCADLLTAEQLTSLAGLAQPVAGAGTEAATPATAGAAASARAGLASCTWTDAASAAYSGLSIDALPSGEEGWRTLSLTTGLSIPLAPVDGLGERAISGCSAGTCEVDVLAEDVWWRVVVTGDEARADAVARAVLAG</sequence>